<dbReference type="Gene3D" id="2.60.120.330">
    <property type="entry name" value="B-lactam Antibiotic, Isopenicillin N Synthase, Chain"/>
    <property type="match status" value="1"/>
</dbReference>
<evidence type="ECO:0008006" key="3">
    <source>
        <dbReference type="Google" id="ProtNLM"/>
    </source>
</evidence>
<dbReference type="EMBL" id="JAUKUA010000002">
    <property type="protein sequence ID" value="KAK0725121.1"/>
    <property type="molecule type" value="Genomic_DNA"/>
</dbReference>
<name>A0AA40E5W9_9PEZI</name>
<evidence type="ECO:0000313" key="2">
    <source>
        <dbReference type="Proteomes" id="UP001172102"/>
    </source>
</evidence>
<protein>
    <recommendedName>
        <fullName evidence="3">Isopenicillin N synthase-like Fe(2+) 2OG dioxygenase domain-containing protein</fullName>
    </recommendedName>
</protein>
<evidence type="ECO:0000313" key="1">
    <source>
        <dbReference type="EMBL" id="KAK0725121.1"/>
    </source>
</evidence>
<dbReference type="AlphaFoldDB" id="A0AA40E5W9"/>
<dbReference type="SUPFAM" id="SSF51197">
    <property type="entry name" value="Clavaminate synthase-like"/>
    <property type="match status" value="1"/>
</dbReference>
<sequence length="260" mass="29353">MSLGEKAEGALKLQVLSYERLNARDNDEVQKMVRALSDEGLFFLDMNGPSAGQSLQDLSAILRHQREFFERAPEVKSKYKTDFRFKGFIPTDIGVELLRLSREECIQGILDLPHDLRPVSANVLSTSSFLDGLLRDLAATLFTAMGLQPPALDPEQPGLSYLTLGISKAQRGTCLVEPHEDEGFLTLTFYDEPFLEVLDRTTKEWKLLEVNEHMPIVNVALESQRRSNDRLYAPLHRVTHGENEIDLIMYDLYESPSGAV</sequence>
<comment type="caution">
    <text evidence="1">The sequence shown here is derived from an EMBL/GenBank/DDBJ whole genome shotgun (WGS) entry which is preliminary data.</text>
</comment>
<gene>
    <name evidence="1" type="ORF">B0H67DRAFT_641572</name>
</gene>
<dbReference type="Proteomes" id="UP001172102">
    <property type="component" value="Unassembled WGS sequence"/>
</dbReference>
<organism evidence="1 2">
    <name type="scientific">Lasiosphaeris hirsuta</name>
    <dbReference type="NCBI Taxonomy" id="260670"/>
    <lineage>
        <taxon>Eukaryota</taxon>
        <taxon>Fungi</taxon>
        <taxon>Dikarya</taxon>
        <taxon>Ascomycota</taxon>
        <taxon>Pezizomycotina</taxon>
        <taxon>Sordariomycetes</taxon>
        <taxon>Sordariomycetidae</taxon>
        <taxon>Sordariales</taxon>
        <taxon>Lasiosphaeriaceae</taxon>
        <taxon>Lasiosphaeris</taxon>
    </lineage>
</organism>
<proteinExistence type="predicted"/>
<accession>A0AA40E5W9</accession>
<reference evidence="1" key="1">
    <citation type="submission" date="2023-06" db="EMBL/GenBank/DDBJ databases">
        <title>Genome-scale phylogeny and comparative genomics of the fungal order Sordariales.</title>
        <authorList>
            <consortium name="Lawrence Berkeley National Laboratory"/>
            <person name="Hensen N."/>
            <person name="Bonometti L."/>
            <person name="Westerberg I."/>
            <person name="Brannstrom I.O."/>
            <person name="Guillou S."/>
            <person name="Cros-Aarteil S."/>
            <person name="Calhoun S."/>
            <person name="Haridas S."/>
            <person name="Kuo A."/>
            <person name="Mondo S."/>
            <person name="Pangilinan J."/>
            <person name="Riley R."/>
            <person name="Labutti K."/>
            <person name="Andreopoulos B."/>
            <person name="Lipzen A."/>
            <person name="Chen C."/>
            <person name="Yanf M."/>
            <person name="Daum C."/>
            <person name="Ng V."/>
            <person name="Clum A."/>
            <person name="Steindorff A."/>
            <person name="Ohm R."/>
            <person name="Martin F."/>
            <person name="Silar P."/>
            <person name="Natvig D."/>
            <person name="Lalanne C."/>
            <person name="Gautier V."/>
            <person name="Ament-Velasquez S.L."/>
            <person name="Kruys A."/>
            <person name="Hutchinson M.I."/>
            <person name="Powell A.J."/>
            <person name="Barry K."/>
            <person name="Miller A.N."/>
            <person name="Grigoriev I.V."/>
            <person name="Debuchy R."/>
            <person name="Gladieux P."/>
            <person name="Thoren M.H."/>
            <person name="Johannesson H."/>
        </authorList>
    </citation>
    <scope>NUCLEOTIDE SEQUENCE</scope>
    <source>
        <strain evidence="1">SMH4607-1</strain>
    </source>
</reference>
<dbReference type="InterPro" id="IPR027443">
    <property type="entry name" value="IPNS-like_sf"/>
</dbReference>
<keyword evidence="2" id="KW-1185">Reference proteome</keyword>